<evidence type="ECO:0000313" key="7">
    <source>
        <dbReference type="EMBL" id="QOT80953.1"/>
    </source>
</evidence>
<evidence type="ECO:0000256" key="2">
    <source>
        <dbReference type="ARBA" id="ARBA00009477"/>
    </source>
</evidence>
<dbReference type="Gene3D" id="1.10.287.470">
    <property type="entry name" value="Helix hairpin bin"/>
    <property type="match status" value="1"/>
</dbReference>
<evidence type="ECO:0000256" key="1">
    <source>
        <dbReference type="ARBA" id="ARBA00004196"/>
    </source>
</evidence>
<dbReference type="GO" id="GO:1990281">
    <property type="term" value="C:efflux pump complex"/>
    <property type="evidence" value="ECO:0007669"/>
    <property type="project" value="TreeGrafter"/>
</dbReference>
<evidence type="ECO:0000259" key="5">
    <source>
        <dbReference type="Pfam" id="PF25954"/>
    </source>
</evidence>
<evidence type="ECO:0000259" key="4">
    <source>
        <dbReference type="Pfam" id="PF25917"/>
    </source>
</evidence>
<dbReference type="Pfam" id="PF25917">
    <property type="entry name" value="BSH_RND"/>
    <property type="match status" value="1"/>
</dbReference>
<dbReference type="PANTHER" id="PTHR30469">
    <property type="entry name" value="MULTIDRUG RESISTANCE PROTEIN MDTA"/>
    <property type="match status" value="1"/>
</dbReference>
<dbReference type="AlphaFoldDB" id="A0A643FL61"/>
<dbReference type="Gene3D" id="2.40.420.20">
    <property type="match status" value="1"/>
</dbReference>
<organism evidence="7 8">
    <name type="scientific">Cupriavidus basilensis</name>
    <dbReference type="NCBI Taxonomy" id="68895"/>
    <lineage>
        <taxon>Bacteria</taxon>
        <taxon>Pseudomonadati</taxon>
        <taxon>Pseudomonadota</taxon>
        <taxon>Betaproteobacteria</taxon>
        <taxon>Burkholderiales</taxon>
        <taxon>Burkholderiaceae</taxon>
        <taxon>Cupriavidus</taxon>
    </lineage>
</organism>
<accession>A0A643FL61</accession>
<comment type="similarity">
    <text evidence="2">Belongs to the membrane fusion protein (MFP) (TC 8.A.1) family.</text>
</comment>
<dbReference type="Gene3D" id="2.40.50.100">
    <property type="match status" value="1"/>
</dbReference>
<dbReference type="InterPro" id="IPR058625">
    <property type="entry name" value="MdtA-like_BSH"/>
</dbReference>
<dbReference type="PANTHER" id="PTHR30469:SF37">
    <property type="entry name" value="RAGD PROTEIN"/>
    <property type="match status" value="1"/>
</dbReference>
<dbReference type="Proteomes" id="UP000397656">
    <property type="component" value="Chromosome 2"/>
</dbReference>
<reference evidence="7 8" key="1">
    <citation type="submission" date="2020-10" db="EMBL/GenBank/DDBJ databases">
        <title>Complete genome sequence of Cupriavidus basilensis CCUG 49340T.</title>
        <authorList>
            <person name="Salva-Serra F."/>
            <person name="Donoso R.A."/>
            <person name="Cho K.H."/>
            <person name="Yoo J.A."/>
            <person name="Lee K."/>
            <person name="Yoon S.-H."/>
            <person name="Perez-Pantoja D."/>
            <person name="Moore E.R.B."/>
        </authorList>
    </citation>
    <scope>NUCLEOTIDE SEQUENCE [LARGE SCALE GENOMIC DNA]</scope>
    <source>
        <strain evidence="8">CCUG 49340</strain>
    </source>
</reference>
<evidence type="ECO:0000256" key="3">
    <source>
        <dbReference type="ARBA" id="ARBA00022448"/>
    </source>
</evidence>
<dbReference type="SUPFAM" id="SSF111369">
    <property type="entry name" value="HlyD-like secretion proteins"/>
    <property type="match status" value="1"/>
</dbReference>
<dbReference type="InterPro" id="IPR058792">
    <property type="entry name" value="Beta-barrel_RND_2"/>
</dbReference>
<sequence>MTLPAPPMSPSGDVTAAPRVAPARTRRLRASLLGLLVLAVLGGALAAGILPRLHAHATLAARTAEALATTVATVRPASAPALQELTLPGDVRAFQDAPVYARVNGYLRRWYADIGTPVKQGQLLAEIDAPEVSDQLRQAHADEAIAAANYALAKRTAERWQDLLTSRSVAQQDTDQKVADMQAKAATLASARSNTARLAQLASYTQIRAPFDGVVTARNVDTGALIDAGSAGGPGRELFHLSAGTRLRVYVQVPQDASGMVGPQMQAWLTLPQFPGQRFAATVARNAGAIDNVTRSLRVELDVDNAGGRILPGAYAEVHLSAPQARAGLTLPANTLMFRPQGTCVAVVGANGMLAIRLVTLGRDFGSHVEITEGLQGGEQVVVNPGDGLLAGDRVQVAADAVDTPATPATQPATTASQAK</sequence>
<dbReference type="InterPro" id="IPR006143">
    <property type="entry name" value="RND_pump_MFP"/>
</dbReference>
<dbReference type="Gene3D" id="2.40.30.170">
    <property type="match status" value="1"/>
</dbReference>
<protein>
    <submittedName>
        <fullName evidence="7">Efflux RND transporter periplasmic adaptor subunit</fullName>
    </submittedName>
</protein>
<gene>
    <name evidence="7" type="ORF">F7R26_026510</name>
</gene>
<dbReference type="NCBIfam" id="TIGR01730">
    <property type="entry name" value="RND_mfp"/>
    <property type="match status" value="1"/>
</dbReference>
<feature type="domain" description="Multidrug resistance protein MdtA-like C-terminal permuted SH3" evidence="6">
    <location>
        <begin position="330"/>
        <end position="384"/>
    </location>
</feature>
<evidence type="ECO:0000259" key="6">
    <source>
        <dbReference type="Pfam" id="PF25967"/>
    </source>
</evidence>
<feature type="domain" description="CusB-like beta-barrel" evidence="5">
    <location>
        <begin position="250"/>
        <end position="323"/>
    </location>
</feature>
<comment type="subcellular location">
    <subcellularLocation>
        <location evidence="1">Cell envelope</location>
    </subcellularLocation>
</comment>
<dbReference type="InterPro" id="IPR058627">
    <property type="entry name" value="MdtA-like_C"/>
</dbReference>
<name>A0A643FL61_9BURK</name>
<dbReference type="Pfam" id="PF25967">
    <property type="entry name" value="RND-MFP_C"/>
    <property type="match status" value="1"/>
</dbReference>
<feature type="domain" description="Multidrug resistance protein MdtA-like barrel-sandwich hybrid" evidence="4">
    <location>
        <begin position="97"/>
        <end position="231"/>
    </location>
</feature>
<dbReference type="GO" id="GO:0015562">
    <property type="term" value="F:efflux transmembrane transporter activity"/>
    <property type="evidence" value="ECO:0007669"/>
    <property type="project" value="TreeGrafter"/>
</dbReference>
<proteinExistence type="inferred from homology"/>
<dbReference type="EMBL" id="CP062804">
    <property type="protein sequence ID" value="QOT80953.1"/>
    <property type="molecule type" value="Genomic_DNA"/>
</dbReference>
<dbReference type="Pfam" id="PF25954">
    <property type="entry name" value="Beta-barrel_RND_2"/>
    <property type="match status" value="1"/>
</dbReference>
<evidence type="ECO:0000313" key="8">
    <source>
        <dbReference type="Proteomes" id="UP000397656"/>
    </source>
</evidence>
<keyword evidence="3" id="KW-0813">Transport</keyword>